<feature type="signal peptide" evidence="1">
    <location>
        <begin position="1"/>
        <end position="26"/>
    </location>
</feature>
<dbReference type="Proteomes" id="UP000192582">
    <property type="component" value="Unassembled WGS sequence"/>
</dbReference>
<proteinExistence type="predicted"/>
<sequence>MRQNITRQARTALLTAGLLTAGLTLAQGVQSVLDLVVGGQVSSTHAIVVKGEAFVPVSALTRLGVRATRSGNTLTLTAGASTPGPVSPVGGTNQRPATEGCLGDTLFNGVWRVKVLAVKAVARDEGAGAPGWGVDLEFRNATSKDISPTISIDAFGKGIYLFQAGGNPAGDISGDGVYYTFAKDLPPGGVLRGQMRFYAGSDRTTWPAFTAARPTKLILSVLNPTPVKNEGLAYNTQTPSFRVDLTCSK</sequence>
<organism evidence="2 3">
    <name type="scientific">Deinococcus hopiensis KR-140</name>
    <dbReference type="NCBI Taxonomy" id="695939"/>
    <lineage>
        <taxon>Bacteria</taxon>
        <taxon>Thermotogati</taxon>
        <taxon>Deinococcota</taxon>
        <taxon>Deinococci</taxon>
        <taxon>Deinococcales</taxon>
        <taxon>Deinococcaceae</taxon>
        <taxon>Deinococcus</taxon>
    </lineage>
</organism>
<dbReference type="RefSeq" id="WP_084051357.1">
    <property type="nucleotide sequence ID" value="NZ_FWWU01000011.1"/>
</dbReference>
<evidence type="ECO:0000256" key="1">
    <source>
        <dbReference type="SAM" id="SignalP"/>
    </source>
</evidence>
<evidence type="ECO:0000313" key="2">
    <source>
        <dbReference type="EMBL" id="SMB97541.1"/>
    </source>
</evidence>
<evidence type="ECO:0000313" key="3">
    <source>
        <dbReference type="Proteomes" id="UP000192582"/>
    </source>
</evidence>
<protein>
    <recommendedName>
        <fullName evidence="4">Copper amine oxidase N-terminal domain-containing protein</fullName>
    </recommendedName>
</protein>
<name>A0A1W1VWQ9_9DEIO</name>
<feature type="chain" id="PRO_5013252511" description="Copper amine oxidase N-terminal domain-containing protein" evidence="1">
    <location>
        <begin position="27"/>
        <end position="249"/>
    </location>
</feature>
<keyword evidence="3" id="KW-1185">Reference proteome</keyword>
<accession>A0A1W1VWQ9</accession>
<reference evidence="2 3" key="1">
    <citation type="submission" date="2017-04" db="EMBL/GenBank/DDBJ databases">
        <authorList>
            <person name="Afonso C.L."/>
            <person name="Miller P.J."/>
            <person name="Scott M.A."/>
            <person name="Spackman E."/>
            <person name="Goraichik I."/>
            <person name="Dimitrov K.M."/>
            <person name="Suarez D.L."/>
            <person name="Swayne D.E."/>
        </authorList>
    </citation>
    <scope>NUCLEOTIDE SEQUENCE [LARGE SCALE GENOMIC DNA]</scope>
    <source>
        <strain evidence="2 3">KR-140</strain>
    </source>
</reference>
<keyword evidence="1" id="KW-0732">Signal</keyword>
<gene>
    <name evidence="2" type="ORF">SAMN00790413_06035</name>
</gene>
<evidence type="ECO:0008006" key="4">
    <source>
        <dbReference type="Google" id="ProtNLM"/>
    </source>
</evidence>
<dbReference type="AlphaFoldDB" id="A0A1W1VWQ9"/>
<dbReference type="OrthoDB" id="65354at2"/>
<dbReference type="EMBL" id="FWWU01000011">
    <property type="protein sequence ID" value="SMB97541.1"/>
    <property type="molecule type" value="Genomic_DNA"/>
</dbReference>